<comment type="caution">
    <text evidence="2">The sequence shown here is derived from an EMBL/GenBank/DDBJ whole genome shotgun (WGS) entry which is preliminary data.</text>
</comment>
<keyword evidence="1" id="KW-0472">Membrane</keyword>
<keyword evidence="1" id="KW-1133">Transmembrane helix</keyword>
<organism evidence="2 3">
    <name type="scientific">Shimia abyssi</name>
    <dbReference type="NCBI Taxonomy" id="1662395"/>
    <lineage>
        <taxon>Bacteria</taxon>
        <taxon>Pseudomonadati</taxon>
        <taxon>Pseudomonadota</taxon>
        <taxon>Alphaproteobacteria</taxon>
        <taxon>Rhodobacterales</taxon>
        <taxon>Roseobacteraceae</taxon>
    </lineage>
</organism>
<keyword evidence="3" id="KW-1185">Reference proteome</keyword>
<dbReference type="OrthoDB" id="7837687at2"/>
<dbReference type="RefSeq" id="WP_106609403.1">
    <property type="nucleotide sequence ID" value="NZ_PYGJ01000011.1"/>
</dbReference>
<feature type="transmembrane region" description="Helical" evidence="1">
    <location>
        <begin position="77"/>
        <end position="96"/>
    </location>
</feature>
<proteinExistence type="predicted"/>
<accession>A0A2P8F9J2</accession>
<dbReference type="EMBL" id="PYGJ01000011">
    <property type="protein sequence ID" value="PSL18389.1"/>
    <property type="molecule type" value="Genomic_DNA"/>
</dbReference>
<feature type="transmembrane region" description="Helical" evidence="1">
    <location>
        <begin position="6"/>
        <end position="28"/>
    </location>
</feature>
<name>A0A2P8F9J2_9RHOB</name>
<evidence type="ECO:0000256" key="1">
    <source>
        <dbReference type="SAM" id="Phobius"/>
    </source>
</evidence>
<sequence length="218" mass="24238">MSFDLHLLSLVITITGSWLVAFGVARWLRSRDVTSVHARDGSLESVSSPTLSSFKHSGPIDLGNGLTELRPAWNMRLFAPLLALFILLGGNTTGAFNAIGMSSPTAQVAVYTVLGLLFGYFWSMLLFQQRVVWGNGVVAYYGLNMTREVRALDDLIDIQLHHKRPILVARFTNQKPLHIPMYMSHRDVIISMLQDAADTNVNNGMIVPMTILRRQLGN</sequence>
<gene>
    <name evidence="2" type="ORF">CLV88_111135</name>
</gene>
<dbReference type="Proteomes" id="UP000240418">
    <property type="component" value="Unassembled WGS sequence"/>
</dbReference>
<reference evidence="2 3" key="1">
    <citation type="submission" date="2018-03" db="EMBL/GenBank/DDBJ databases">
        <title>Genomic Encyclopedia of Archaeal and Bacterial Type Strains, Phase II (KMG-II): from individual species to whole genera.</title>
        <authorList>
            <person name="Goeker M."/>
        </authorList>
    </citation>
    <scope>NUCLEOTIDE SEQUENCE [LARGE SCALE GENOMIC DNA]</scope>
    <source>
        <strain evidence="2 3">DSM 100673</strain>
    </source>
</reference>
<evidence type="ECO:0000313" key="2">
    <source>
        <dbReference type="EMBL" id="PSL18389.1"/>
    </source>
</evidence>
<feature type="transmembrane region" description="Helical" evidence="1">
    <location>
        <begin position="108"/>
        <end position="127"/>
    </location>
</feature>
<protein>
    <submittedName>
        <fullName evidence="2">Uncharacterized protein</fullName>
    </submittedName>
</protein>
<keyword evidence="1" id="KW-0812">Transmembrane</keyword>
<dbReference type="AlphaFoldDB" id="A0A2P8F9J2"/>
<evidence type="ECO:0000313" key="3">
    <source>
        <dbReference type="Proteomes" id="UP000240418"/>
    </source>
</evidence>